<dbReference type="AlphaFoldDB" id="A0A1I8NE57"/>
<dbReference type="EnsemblMetazoa" id="MDOA014269-RA">
    <property type="protein sequence ID" value="MDOA014269-PA"/>
    <property type="gene ID" value="MDOA014269"/>
</dbReference>
<evidence type="ECO:0000313" key="4">
    <source>
        <dbReference type="Proteomes" id="UP001652621"/>
    </source>
</evidence>
<dbReference type="SUPFAM" id="SSF51445">
    <property type="entry name" value="(Trans)glycosidases"/>
    <property type="match status" value="1"/>
</dbReference>
<dbReference type="Proteomes" id="UP001652621">
    <property type="component" value="Unplaced"/>
</dbReference>
<dbReference type="VEuPathDB" id="VectorBase:MDOA014269"/>
<dbReference type="eggNOG" id="KOG2331">
    <property type="taxonomic scope" value="Eukaryota"/>
</dbReference>
<dbReference type="Gene3D" id="3.20.20.80">
    <property type="entry name" value="Glycosidases"/>
    <property type="match status" value="1"/>
</dbReference>
<evidence type="ECO:0000313" key="3">
    <source>
        <dbReference type="EnsemblMetazoa" id="MDOA014269-PA"/>
    </source>
</evidence>
<dbReference type="InterPro" id="IPR017853">
    <property type="entry name" value="GH"/>
</dbReference>
<dbReference type="GO" id="GO:0033925">
    <property type="term" value="F:mannosyl-glycoprotein endo-beta-N-acetylglucosaminidase activity"/>
    <property type="evidence" value="ECO:0007669"/>
    <property type="project" value="UniProtKB-EC"/>
</dbReference>
<dbReference type="CDD" id="cd06547">
    <property type="entry name" value="GH85_ENGase"/>
    <property type="match status" value="1"/>
</dbReference>
<dbReference type="GO" id="GO:0005829">
    <property type="term" value="C:cytosol"/>
    <property type="evidence" value="ECO:0007669"/>
    <property type="project" value="UniProtKB-SubCell"/>
</dbReference>
<proteinExistence type="predicted"/>
<accession>A0A1I8NE57</accession>
<dbReference type="PANTHER" id="PTHR13246">
    <property type="entry name" value="ENDO BETA N-ACETYLGLUCOSAMINIDASE"/>
    <property type="match status" value="1"/>
</dbReference>
<reference evidence="3" key="1">
    <citation type="submission" date="2020-05" db="UniProtKB">
        <authorList>
            <consortium name="EnsemblMetazoa"/>
        </authorList>
    </citation>
    <scope>IDENTIFICATION</scope>
    <source>
        <strain evidence="3">Aabys</strain>
    </source>
</reference>
<keyword evidence="4" id="KW-1185">Reference proteome</keyword>
<dbReference type="GeneID" id="101891943"/>
<dbReference type="Gene3D" id="2.60.120.260">
    <property type="entry name" value="Galactose-binding domain-like"/>
    <property type="match status" value="1"/>
</dbReference>
<dbReference type="Pfam" id="PF03644">
    <property type="entry name" value="Glyco_hydro_85"/>
    <property type="match status" value="1"/>
</dbReference>
<dbReference type="PANTHER" id="PTHR13246:SF1">
    <property type="entry name" value="CYTOSOLIC ENDO-BETA-N-ACETYLGLUCOSAMINIDASE"/>
    <property type="match status" value="1"/>
</dbReference>
<reference evidence="5" key="2">
    <citation type="submission" date="2025-05" db="UniProtKB">
        <authorList>
            <consortium name="RefSeq"/>
        </authorList>
    </citation>
    <scope>IDENTIFICATION</scope>
    <source>
        <strain evidence="5">Aabys</strain>
        <tissue evidence="5">Whole body</tissue>
    </source>
</reference>
<gene>
    <name evidence="5" type="primary">LOC101891943</name>
</gene>
<name>A0A1I8NE57_MUSDO</name>
<dbReference type="InterPro" id="IPR005201">
    <property type="entry name" value="TIM_ENGase"/>
</dbReference>
<evidence type="ECO:0000259" key="2">
    <source>
        <dbReference type="Pfam" id="PF03644"/>
    </source>
</evidence>
<sequence length="605" mass="69898">MCDNKDECCNKLEAEAIHTNEQLLAFNVRSKDVNWHEYVTPKKPRSSPVYLQRQFNLISNYREPIGNHNRRKVLLCHDMMGNYLEDRHYHSSKKYDDYRFYHWSAVDYFCYFSHKYITIPPCGWINAAHKHGVSVLGTFITEGSDGAKRLHDILASTEMIDNIVDAMVKLCKHYHFEGWLINVECKVESDSMENLYYFLNRLREAVEQHVEAGVVFWYDSVIETGQLSWQNELNAKNVRFFRSTHATLINYSWDDKSLEQTRSLCEQERAHSQSVFFGIDVFGRNQIAKFQSKRTLARIAKNRFSVGIFAPAWTYETLQQFGYNIKQETGDDAVNETFLLRNEKFWWLLWDHLATHPYNTLAFYTDFCMGSGKRTYVSGLPKAAVEDGSEAAASESEGFFNLSRQSLQPSVPLHDLATRHYDDAFNGGSCLRISQCDSSFRLFATDFKLPGGGLVFAYAYKLSPQDGEFDCILRFCTSNNARDCYLFLGDYYDTVSLQRGRCYVSPFKPKYNELLSGPLECPQIPKDMAFPDFQANGWRVRYYVVEFDGGIQVKDIGVLYRKTPEARDTAYLGAVYLNEFNVNHHDFPVDSNIALIQVYGGDLLN</sequence>
<keyword evidence="1" id="KW-0732">Signal</keyword>
<evidence type="ECO:0000256" key="1">
    <source>
        <dbReference type="ARBA" id="ARBA00022729"/>
    </source>
</evidence>
<organism evidence="3">
    <name type="scientific">Musca domestica</name>
    <name type="common">House fly</name>
    <dbReference type="NCBI Taxonomy" id="7370"/>
    <lineage>
        <taxon>Eukaryota</taxon>
        <taxon>Metazoa</taxon>
        <taxon>Ecdysozoa</taxon>
        <taxon>Arthropoda</taxon>
        <taxon>Hexapoda</taxon>
        <taxon>Insecta</taxon>
        <taxon>Pterygota</taxon>
        <taxon>Neoptera</taxon>
        <taxon>Endopterygota</taxon>
        <taxon>Diptera</taxon>
        <taxon>Brachycera</taxon>
        <taxon>Muscomorpha</taxon>
        <taxon>Muscoidea</taxon>
        <taxon>Muscidae</taxon>
        <taxon>Musca</taxon>
    </lineage>
</organism>
<dbReference type="OrthoDB" id="284473at2759"/>
<evidence type="ECO:0000313" key="5">
    <source>
        <dbReference type="RefSeq" id="XP_058977065.1"/>
    </source>
</evidence>
<dbReference type="VEuPathDB" id="VectorBase:MDOMA2_003966"/>
<dbReference type="InterPro" id="IPR032979">
    <property type="entry name" value="ENGase"/>
</dbReference>
<dbReference type="RefSeq" id="XP_058977065.1">
    <property type="nucleotide sequence ID" value="XM_059121082.1"/>
</dbReference>
<feature type="domain" description="Cytosolic endo-beta-N-acetylglucosaminidase TIM barrel" evidence="2">
    <location>
        <begin position="83"/>
        <end position="374"/>
    </location>
</feature>
<dbReference type="STRING" id="7370.A0A1I8NE57"/>
<protein>
    <submittedName>
        <fullName evidence="5">Cytosolic endo-beta-N-acetylglucosaminidase</fullName>
    </submittedName>
</protein>